<reference evidence="2 3" key="1">
    <citation type="submission" date="2017-06" db="EMBL/GenBank/DDBJ databases">
        <title>Complete genome sequence of Nitrospirillum amazonense strain CBAmC, an endophytic nitrogen-fixing and plant growth-promoting bacterium, isolated from sugarcane.</title>
        <authorList>
            <person name="Schwab S."/>
            <person name="dos Santos Teixeira K.R."/>
            <person name="Simoes Araujo J.L."/>
            <person name="Soares Vidal M."/>
            <person name="Borges de Freitas H.R."/>
            <person name="Rivello Crivelaro A.L."/>
            <person name="Bueno de Camargo Nunes A."/>
            <person name="dos Santos C.M."/>
            <person name="Palmeira da Silva Rosa D."/>
            <person name="da Silva Padilha D."/>
            <person name="da Silva E."/>
            <person name="Araujo Terra L."/>
            <person name="Soares Mendes V."/>
            <person name="Farinelli L."/>
            <person name="Magalhaes Cruz L."/>
            <person name="Baldani J.I."/>
        </authorList>
    </citation>
    <scope>NUCLEOTIDE SEQUENCE [LARGE SCALE GENOMIC DNA]</scope>
    <source>
        <strain evidence="2 3">CBAmC</strain>
    </source>
</reference>
<proteinExistence type="predicted"/>
<evidence type="ECO:0000313" key="2">
    <source>
        <dbReference type="EMBL" id="ASG23471.1"/>
    </source>
</evidence>
<keyword evidence="3" id="KW-1185">Reference proteome</keyword>
<evidence type="ECO:0000313" key="3">
    <source>
        <dbReference type="Proteomes" id="UP000197153"/>
    </source>
</evidence>
<dbReference type="EMBL" id="CP022111">
    <property type="protein sequence ID" value="ASG23471.1"/>
    <property type="molecule type" value="Genomic_DNA"/>
</dbReference>
<sequence length="418" mass="47220">MTTDVSAPADSAMPAGDDPLQIFLDHSEGCDAIQRKIIEVQAYPGHAKSLRLFPTSEAARLIRISESHLRALLKNEQFPQGTVIGGNNRRGFTLAEVNQIRRQLFQQTGDVRYRVGRDREAGEKLSVITVANFKGGAAKTTHSVHLAQYLALQGYRVLMIDLDSQASATSLFGFVPDEQFDRLDTLYRLFTLDDSQRINDLRPLIQKTYWDGLDVIPANLGLYSTEFEVPVRQMRQRELRFWRILQDALPSIDQDYDIIVCDCPPSLSYLSINAVMAANFLLIPIPPSMLDFSSAGRFFRMVYETLSTLAQAEGGRVKTFDAVRLLVSKYQTADGNQSQLVKWMGSIFADTLLENRMALTTGLDSAGNLKQSYYELEASDVNRRTYERGLEYLNNVNAEIERVVWDIWKRAPAREGTR</sequence>
<dbReference type="InterPro" id="IPR017818">
    <property type="entry name" value="Plasmid_partition_RepA"/>
</dbReference>
<dbReference type="Pfam" id="PF13614">
    <property type="entry name" value="AAA_31"/>
    <property type="match status" value="1"/>
</dbReference>
<dbReference type="CDD" id="cd02042">
    <property type="entry name" value="ParAB_family"/>
    <property type="match status" value="1"/>
</dbReference>
<feature type="domain" description="AAA" evidence="1">
    <location>
        <begin position="127"/>
        <end position="300"/>
    </location>
</feature>
<accession>A0A248JY98</accession>
<organism evidence="2 3">
    <name type="scientific">Nitrospirillum viridazoti CBAmc</name>
    <dbReference type="NCBI Taxonomy" id="1441467"/>
    <lineage>
        <taxon>Bacteria</taxon>
        <taxon>Pseudomonadati</taxon>
        <taxon>Pseudomonadota</taxon>
        <taxon>Alphaproteobacteria</taxon>
        <taxon>Rhodospirillales</taxon>
        <taxon>Azospirillaceae</taxon>
        <taxon>Nitrospirillum</taxon>
        <taxon>Nitrospirillum viridazoti</taxon>
    </lineage>
</organism>
<name>A0A248JY98_9PROT</name>
<dbReference type="RefSeq" id="WP_088873965.1">
    <property type="nucleotide sequence ID" value="NZ_CP022111.1"/>
</dbReference>
<dbReference type="KEGG" id="nao:Y958_21980"/>
<protein>
    <submittedName>
        <fullName evidence="2">Plasmid partitioning protein RepA</fullName>
    </submittedName>
</protein>
<dbReference type="InterPro" id="IPR050678">
    <property type="entry name" value="DNA_Partitioning_ATPase"/>
</dbReference>
<dbReference type="InterPro" id="IPR027417">
    <property type="entry name" value="P-loop_NTPase"/>
</dbReference>
<dbReference type="Gene3D" id="3.40.50.300">
    <property type="entry name" value="P-loop containing nucleotide triphosphate hydrolases"/>
    <property type="match status" value="1"/>
</dbReference>
<evidence type="ECO:0000259" key="1">
    <source>
        <dbReference type="Pfam" id="PF13614"/>
    </source>
</evidence>
<dbReference type="PANTHER" id="PTHR13696">
    <property type="entry name" value="P-LOOP CONTAINING NUCLEOSIDE TRIPHOSPHATE HYDROLASE"/>
    <property type="match status" value="1"/>
</dbReference>
<dbReference type="PANTHER" id="PTHR13696:SF52">
    <property type="entry name" value="PARA FAMILY PROTEIN CT_582"/>
    <property type="match status" value="1"/>
</dbReference>
<gene>
    <name evidence="2" type="primary">repA</name>
    <name evidence="2" type="ORF">Y958_21980</name>
</gene>
<dbReference type="AlphaFoldDB" id="A0A248JY98"/>
<dbReference type="SUPFAM" id="SSF52540">
    <property type="entry name" value="P-loop containing nucleoside triphosphate hydrolases"/>
    <property type="match status" value="1"/>
</dbReference>
<dbReference type="NCBIfam" id="TIGR03453">
    <property type="entry name" value="partition_RepA"/>
    <property type="match status" value="1"/>
</dbReference>
<dbReference type="Proteomes" id="UP000197153">
    <property type="component" value="Chromosome 2"/>
</dbReference>
<dbReference type="InterPro" id="IPR025669">
    <property type="entry name" value="AAA_dom"/>
</dbReference>